<evidence type="ECO:0000256" key="4">
    <source>
        <dbReference type="ARBA" id="ARBA00022989"/>
    </source>
</evidence>
<dbReference type="PANTHER" id="PTHR31113">
    <property type="entry name" value="UPF0496 PROTEIN 3-RELATED"/>
    <property type="match status" value="1"/>
</dbReference>
<organism evidence="6 7">
    <name type="scientific">Papaver somniferum</name>
    <name type="common">Opium poppy</name>
    <dbReference type="NCBI Taxonomy" id="3469"/>
    <lineage>
        <taxon>Eukaryota</taxon>
        <taxon>Viridiplantae</taxon>
        <taxon>Streptophyta</taxon>
        <taxon>Embryophyta</taxon>
        <taxon>Tracheophyta</taxon>
        <taxon>Spermatophyta</taxon>
        <taxon>Magnoliopsida</taxon>
        <taxon>Ranunculales</taxon>
        <taxon>Papaveraceae</taxon>
        <taxon>Papaveroideae</taxon>
        <taxon>Papaver</taxon>
    </lineage>
</organism>
<dbReference type="Proteomes" id="UP000316621">
    <property type="component" value="Chromosome 1"/>
</dbReference>
<reference evidence="6 7" key="1">
    <citation type="journal article" date="2018" name="Science">
        <title>The opium poppy genome and morphinan production.</title>
        <authorList>
            <person name="Guo L."/>
            <person name="Winzer T."/>
            <person name="Yang X."/>
            <person name="Li Y."/>
            <person name="Ning Z."/>
            <person name="He Z."/>
            <person name="Teodor R."/>
            <person name="Lu Y."/>
            <person name="Bowser T.A."/>
            <person name="Graham I.A."/>
            <person name="Ye K."/>
        </authorList>
    </citation>
    <scope>NUCLEOTIDE SEQUENCE [LARGE SCALE GENOMIC DNA]</scope>
    <source>
        <strain evidence="7">cv. HN1</strain>
        <tissue evidence="6">Leaves</tissue>
    </source>
</reference>
<dbReference type="AlphaFoldDB" id="A0A4Y7IAY5"/>
<keyword evidence="3" id="KW-0812">Transmembrane</keyword>
<dbReference type="Pfam" id="PF05055">
    <property type="entry name" value="DUF677"/>
    <property type="match status" value="1"/>
</dbReference>
<dbReference type="InterPro" id="IPR007749">
    <property type="entry name" value="DUF677"/>
</dbReference>
<sequence>MFGFKVKYPSLRKGGSSKEQNVNNVSIISELNVKDEYMEALRTKSYIDIWSKVQGQLRNTSTPLTTNNDVVVDVIDRIATSISRIPSYTHISDYLLEPQQEVLLELIQKSNLHQLLIDYFEASLEACRICGSILQCIDQARANYCKIQRVIKLSKKVPSDLPGGISNEDKVRIIFGELASFAKLDNPLSNSSKLKFSIIHDRYGTMLNLLTMKRKKVARRVKVISLCKKASGVSVVMLCSGLAIATIILAVHSLVGFVAVPGLMCMQLGYLKKKLRSAKNGLKRNKLNQFHDQLDAAAKGVYTLNRDFDTISRLVMRLHDEIEHGKSIAQWCVKTQKKQMLKEVIKEFQTQENCFLEKLGELEEHVYLCVLTINRARRLVIKEINCMKTSPQQH</sequence>
<comment type="similarity">
    <text evidence="2">Belongs to the UPF0496 family.</text>
</comment>
<proteinExistence type="inferred from homology"/>
<gene>
    <name evidence="6" type="ORF">C5167_037919</name>
</gene>
<name>A0A4Y7IAY5_PAPSO</name>
<keyword evidence="5" id="KW-0472">Membrane</keyword>
<dbReference type="OrthoDB" id="776561at2759"/>
<evidence type="ECO:0000313" key="7">
    <source>
        <dbReference type="Proteomes" id="UP000316621"/>
    </source>
</evidence>
<protein>
    <submittedName>
        <fullName evidence="6">Uncharacterized protein</fullName>
    </submittedName>
</protein>
<evidence type="ECO:0000256" key="3">
    <source>
        <dbReference type="ARBA" id="ARBA00022692"/>
    </source>
</evidence>
<comment type="subcellular location">
    <subcellularLocation>
        <location evidence="1">Membrane</location>
    </subcellularLocation>
</comment>
<evidence type="ECO:0000256" key="2">
    <source>
        <dbReference type="ARBA" id="ARBA00009074"/>
    </source>
</evidence>
<dbReference type="EMBL" id="CM010715">
    <property type="protein sequence ID" value="RZC44970.1"/>
    <property type="molecule type" value="Genomic_DNA"/>
</dbReference>
<keyword evidence="4" id="KW-1133">Transmembrane helix</keyword>
<accession>A0A4Y7IAY5</accession>
<evidence type="ECO:0000256" key="5">
    <source>
        <dbReference type="ARBA" id="ARBA00023136"/>
    </source>
</evidence>
<evidence type="ECO:0000256" key="1">
    <source>
        <dbReference type="ARBA" id="ARBA00004370"/>
    </source>
</evidence>
<evidence type="ECO:0000313" key="6">
    <source>
        <dbReference type="EMBL" id="RZC44970.1"/>
    </source>
</evidence>
<dbReference type="PANTHER" id="PTHR31113:SF20">
    <property type="entry name" value="UPF0496 PROTEIN 2-RELATED"/>
    <property type="match status" value="1"/>
</dbReference>
<dbReference type="Gramene" id="RZC44970">
    <property type="protein sequence ID" value="RZC44970"/>
    <property type="gene ID" value="C5167_037919"/>
</dbReference>
<dbReference type="GO" id="GO:0016020">
    <property type="term" value="C:membrane"/>
    <property type="evidence" value="ECO:0007669"/>
    <property type="project" value="UniProtKB-SubCell"/>
</dbReference>
<keyword evidence="7" id="KW-1185">Reference proteome</keyword>
<dbReference type="OMA" id="IAMRGHG"/>
<dbReference type="STRING" id="3469.A0A4Y7IAY5"/>